<feature type="region of interest" description="Disordered" evidence="1">
    <location>
        <begin position="286"/>
        <end position="334"/>
    </location>
</feature>
<dbReference type="SUPFAM" id="SSF52047">
    <property type="entry name" value="RNI-like"/>
    <property type="match status" value="1"/>
</dbReference>
<evidence type="ECO:0000313" key="2">
    <source>
        <dbReference type="EMBL" id="RVD87559.1"/>
    </source>
</evidence>
<dbReference type="Gene3D" id="3.80.10.10">
    <property type="entry name" value="Ribonuclease Inhibitor"/>
    <property type="match status" value="1"/>
</dbReference>
<feature type="region of interest" description="Disordered" evidence="1">
    <location>
        <begin position="1"/>
        <end position="49"/>
    </location>
</feature>
<dbReference type="InterPro" id="IPR032675">
    <property type="entry name" value="LRR_dom_sf"/>
</dbReference>
<evidence type="ECO:0000313" key="3">
    <source>
        <dbReference type="Proteomes" id="UP000283090"/>
    </source>
</evidence>
<proteinExistence type="predicted"/>
<sequence length="921" mass="102911">MVSGASLGNRSDPPPAMKKSHFIRSQRERWSDDLPFPISAPTARPEDAVLQPHPLKKRLCLAPNDPVSLASSIKSFPQTSRQNPTRRIPRGFNHGRASNHNSSSASGGVQVPSNGNAMTRKQTAEDILTQLEESFQKRAGPTIPRARAGTHVQEITPPSSDRKEASEPDTKNRRLGKHFWSSTTKGPRAEEPIRMGPYLHAGGPSNMDSKCKSTNQFDSRAYRQAMKPPRIFTYCEQCRGTVPNCPLCGLLEMVGEPPVPRPSAQEMIRNNPQYYAKIFQFDDLIKPPAKPKPKKRREATHPTDARLSLYPDGKLPDWDTPTEKGPEYTSWDPNETPTHASLWEEHIVPPEPVSDVPQTKKPLLATQRPRDRISELFLRQRPESNTEIRRVLKPFPLIPTWEAILRASEVDPVTVEEALQRQELRELRNLPNSETPEGKQDPITSRATQLPIEATRYKNASALMITTGSQIGNELIRTPSDFDSESESLNITEADKASESPTASFSSLNIPSNSFFKPDNARYKPVGKGLRERKMKKTSPITNVPNEIISTIIRMVLEGEDISTGKSMPTVYDEESSLQNRNLQLDSIRKINNRWRSLCQAELYRSVPMTSLRALRQFAKCVAQYPELSVLVKEVKIYIPFLSVDGWTPSGIPRAVDERYTTSTSANCLSLIIAVCPNLSRLNASFAGVLQSLSYLTKAHNAITDLSLDDWLPRKSDFKNLGKFVNRFPNLQHLKLETSHERPVEWKKLFIGPGDFLIQGALLTSIGFKDFPIHDEFLEKVLPNFPSLRTLQIERCPGVSQKGLAKAIMSLKNPRLATLVFTGLKAKTNECHTSGDNSHLCEAIASKLGSCLVNLTLRYIPVCEKLGSSASNWSQLEKLVIEGTEFQGCGLDTTEADVQEAMAVSGIINLRIDSFIFFGER</sequence>
<dbReference type="AlphaFoldDB" id="A0A437A8L3"/>
<name>A0A437A8L3_ARTFL</name>
<keyword evidence="3" id="KW-1185">Reference proteome</keyword>
<gene>
    <name evidence="2" type="ORF">DFL_001786</name>
</gene>
<dbReference type="RefSeq" id="XP_067493103.1">
    <property type="nucleotide sequence ID" value="XM_067630461.1"/>
</dbReference>
<accession>A0A437A8L3</accession>
<feature type="compositionally biased region" description="Low complexity" evidence="1">
    <location>
        <begin position="95"/>
        <end position="108"/>
    </location>
</feature>
<dbReference type="EMBL" id="SAEB01000003">
    <property type="protein sequence ID" value="RVD87559.1"/>
    <property type="molecule type" value="Genomic_DNA"/>
</dbReference>
<dbReference type="GeneID" id="93584097"/>
<dbReference type="Proteomes" id="UP000283090">
    <property type="component" value="Unassembled WGS sequence"/>
</dbReference>
<feature type="compositionally biased region" description="Basic residues" evidence="1">
    <location>
        <begin position="289"/>
        <end position="298"/>
    </location>
</feature>
<organism evidence="2 3">
    <name type="scientific">Arthrobotrys flagrans</name>
    <name type="common">Nematode-trapping fungus</name>
    <name type="synonym">Trichothecium flagrans</name>
    <dbReference type="NCBI Taxonomy" id="97331"/>
    <lineage>
        <taxon>Eukaryota</taxon>
        <taxon>Fungi</taxon>
        <taxon>Dikarya</taxon>
        <taxon>Ascomycota</taxon>
        <taxon>Pezizomycotina</taxon>
        <taxon>Orbiliomycetes</taxon>
        <taxon>Orbiliales</taxon>
        <taxon>Orbiliaceae</taxon>
        <taxon>Arthrobotrys</taxon>
    </lineage>
</organism>
<feature type="region of interest" description="Disordered" evidence="1">
    <location>
        <begin position="139"/>
        <end position="211"/>
    </location>
</feature>
<reference evidence="2 3" key="1">
    <citation type="submission" date="2019-01" db="EMBL/GenBank/DDBJ databases">
        <title>Intercellular communication is required for trap formation in the nematode-trapping fungus Duddingtonia flagrans.</title>
        <authorList>
            <person name="Youssar L."/>
            <person name="Wernet V."/>
            <person name="Hensel N."/>
            <person name="Hildebrandt H.-G."/>
            <person name="Fischer R."/>
        </authorList>
    </citation>
    <scope>NUCLEOTIDE SEQUENCE [LARGE SCALE GENOMIC DNA]</scope>
    <source>
        <strain evidence="2 3">CBS H-5679</strain>
    </source>
</reference>
<dbReference type="VEuPathDB" id="FungiDB:DFL_001786"/>
<evidence type="ECO:0000256" key="1">
    <source>
        <dbReference type="SAM" id="MobiDB-lite"/>
    </source>
</evidence>
<feature type="region of interest" description="Disordered" evidence="1">
    <location>
        <begin position="426"/>
        <end position="447"/>
    </location>
</feature>
<dbReference type="OrthoDB" id="5296018at2759"/>
<feature type="region of interest" description="Disordered" evidence="1">
    <location>
        <begin position="95"/>
        <end position="114"/>
    </location>
</feature>
<comment type="caution">
    <text evidence="2">The sequence shown here is derived from an EMBL/GenBank/DDBJ whole genome shotgun (WGS) entry which is preliminary data.</text>
</comment>
<feature type="compositionally biased region" description="Basic and acidic residues" evidence="1">
    <location>
        <begin position="160"/>
        <end position="172"/>
    </location>
</feature>
<protein>
    <submittedName>
        <fullName evidence="2">Uncharacterized protein</fullName>
    </submittedName>
</protein>
<feature type="compositionally biased region" description="Basic and acidic residues" evidence="1">
    <location>
        <begin position="314"/>
        <end position="326"/>
    </location>
</feature>